<sequence>MQFDNYPDATISDIRRIFELHQERNKNNKDEKFIHFKKNSSDSNRERNPKCFICQKDVSFIEKEKGAELLSNEVKPELPDHVLIDLNFCHKNGQKEEEPIPIHQGNVPESTEPDEDKNVYNLRPTPEQGFYYESSLSDEDTSQDDTTSDPTYHPTDSVMKVDSLPIIPTNYEEAINSPDKEKWLQAMRGEIVSLKTHKVWDVLPITKTIKPIKSKWVFSIKNSHDPLNTICKARLVAVGCTQKLGLDYSETYSPVIKSDSLRTLIAFAVMKNLHIHHFDIETAFLYGKWVINNPENEQVNMLVYCMGDNADDILLSCKIASDQLEKYEVIKCFESHFIPRRNIIYERARFNQRCQQEGERVNDFITALHSLAEHCNFGALYDELIRDRIVVGVRDRALSERMQLDTDLTLVKATQMAKQSESVKEQHCGNANSHDWKNCPAMNSYCNKCKRKGHYAKVCRSVAINEVKSEITFLGSVEIESSKKWVVPIKVNNRQINFKIDTGADVNVLPFQQYCQSFQRIKLEKSDKILQGPNGIPLKTVGMIHVILQNKGQHLNSKIYIVDKLKQPLLSRETSEKLNIVRMIQQLSPKHEALMPSEFPIRPWQKVGMDLFYLNGRWYLIVCDYYSRYPEISLLQNLTAQEVINRLKSIFARHGTPETEAIMDPNSKRTSVPAIESSLMPRYLDSKALQEREKRRMINQKRLYDKRHDVHSLPQLQQGDSVWIRDQRVEGKVLHKSQEPRSYWVQTSQGKVRRNRLHLTRLPTTESTMDAPEDSRRQELRNEEAPPFDINRASKEMQGKPGPGDRGGLPDIKNLTYKRRKDAK</sequence>
<protein>
    <recommendedName>
        <fullName evidence="2">Reverse transcriptase Ty1/copia-type domain-containing protein</fullName>
    </recommendedName>
</protein>
<dbReference type="InterPro" id="IPR012337">
    <property type="entry name" value="RNaseH-like_sf"/>
</dbReference>
<dbReference type="PANTHER" id="PTHR37984:SF9">
    <property type="entry name" value="INTEGRASE CATALYTIC DOMAIN-CONTAINING PROTEIN"/>
    <property type="match status" value="1"/>
</dbReference>
<reference evidence="3 4" key="1">
    <citation type="submission" date="2022-01" db="EMBL/GenBank/DDBJ databases">
        <title>A chromosomal length assembly of Cordylochernes scorpioides.</title>
        <authorList>
            <person name="Zeh D."/>
            <person name="Zeh J."/>
        </authorList>
    </citation>
    <scope>NUCLEOTIDE SEQUENCE [LARGE SCALE GENOMIC DNA]</scope>
    <source>
        <strain evidence="3">IN4F17</strain>
        <tissue evidence="3">Whole Body</tissue>
    </source>
</reference>
<evidence type="ECO:0000259" key="2">
    <source>
        <dbReference type="Pfam" id="PF07727"/>
    </source>
</evidence>
<feature type="domain" description="Reverse transcriptase Ty1/copia-type" evidence="2">
    <location>
        <begin position="198"/>
        <end position="288"/>
    </location>
</feature>
<dbReference type="EMBL" id="CP092879">
    <property type="protein sequence ID" value="UYV79215.1"/>
    <property type="molecule type" value="Genomic_DNA"/>
</dbReference>
<dbReference type="InterPro" id="IPR036397">
    <property type="entry name" value="RNaseH_sf"/>
</dbReference>
<dbReference type="Gene3D" id="2.40.70.10">
    <property type="entry name" value="Acid Proteases"/>
    <property type="match status" value="1"/>
</dbReference>
<dbReference type="Proteomes" id="UP001235939">
    <property type="component" value="Chromosome 17"/>
</dbReference>
<accession>A0ABY6LIC0</accession>
<dbReference type="SUPFAM" id="SSF53098">
    <property type="entry name" value="Ribonuclease H-like"/>
    <property type="match status" value="1"/>
</dbReference>
<dbReference type="InterPro" id="IPR021109">
    <property type="entry name" value="Peptidase_aspartic_dom_sf"/>
</dbReference>
<evidence type="ECO:0000313" key="4">
    <source>
        <dbReference type="Proteomes" id="UP001235939"/>
    </source>
</evidence>
<evidence type="ECO:0000256" key="1">
    <source>
        <dbReference type="SAM" id="MobiDB-lite"/>
    </source>
</evidence>
<organism evidence="3 4">
    <name type="scientific">Cordylochernes scorpioides</name>
    <dbReference type="NCBI Taxonomy" id="51811"/>
    <lineage>
        <taxon>Eukaryota</taxon>
        <taxon>Metazoa</taxon>
        <taxon>Ecdysozoa</taxon>
        <taxon>Arthropoda</taxon>
        <taxon>Chelicerata</taxon>
        <taxon>Arachnida</taxon>
        <taxon>Pseudoscorpiones</taxon>
        <taxon>Cheliferoidea</taxon>
        <taxon>Chernetidae</taxon>
        <taxon>Cordylochernes</taxon>
    </lineage>
</organism>
<dbReference type="InterPro" id="IPR013103">
    <property type="entry name" value="RVT_2"/>
</dbReference>
<dbReference type="Gene3D" id="3.30.420.10">
    <property type="entry name" value="Ribonuclease H-like superfamily/Ribonuclease H"/>
    <property type="match status" value="1"/>
</dbReference>
<dbReference type="Pfam" id="PF07727">
    <property type="entry name" value="RVT_2"/>
    <property type="match status" value="1"/>
</dbReference>
<feature type="region of interest" description="Disordered" evidence="1">
    <location>
        <begin position="755"/>
        <end position="824"/>
    </location>
</feature>
<feature type="compositionally biased region" description="Acidic residues" evidence="1">
    <location>
        <begin position="136"/>
        <end position="147"/>
    </location>
</feature>
<feature type="compositionally biased region" description="Basic and acidic residues" evidence="1">
    <location>
        <begin position="773"/>
        <end position="784"/>
    </location>
</feature>
<dbReference type="SUPFAM" id="SSF50630">
    <property type="entry name" value="Acid proteases"/>
    <property type="match status" value="1"/>
</dbReference>
<dbReference type="InterPro" id="IPR050951">
    <property type="entry name" value="Retrovirus_Pol_polyprotein"/>
</dbReference>
<feature type="region of interest" description="Disordered" evidence="1">
    <location>
        <begin position="96"/>
        <end position="158"/>
    </location>
</feature>
<gene>
    <name evidence="3" type="ORF">LAZ67_17001565</name>
</gene>
<name>A0ABY6LIC0_9ARAC</name>
<dbReference type="PANTHER" id="PTHR37984">
    <property type="entry name" value="PROTEIN CBG26694"/>
    <property type="match status" value="1"/>
</dbReference>
<evidence type="ECO:0000313" key="3">
    <source>
        <dbReference type="EMBL" id="UYV79215.1"/>
    </source>
</evidence>
<keyword evidence="4" id="KW-1185">Reference proteome</keyword>
<proteinExistence type="predicted"/>